<evidence type="ECO:0000256" key="4">
    <source>
        <dbReference type="SAM" id="Coils"/>
    </source>
</evidence>
<keyword evidence="3" id="KW-0804">Transcription</keyword>
<dbReference type="Pfam" id="PF03131">
    <property type="entry name" value="bZIP_Maf"/>
    <property type="match status" value="1"/>
</dbReference>
<evidence type="ECO:0000256" key="3">
    <source>
        <dbReference type="ARBA" id="ARBA00023163"/>
    </source>
</evidence>
<dbReference type="GO" id="GO:0005634">
    <property type="term" value="C:nucleus"/>
    <property type="evidence" value="ECO:0007669"/>
    <property type="project" value="TreeGrafter"/>
</dbReference>
<keyword evidence="1" id="KW-0805">Transcription regulation</keyword>
<feature type="coiled-coil region" evidence="4">
    <location>
        <begin position="198"/>
        <end position="232"/>
    </location>
</feature>
<dbReference type="InterPro" id="IPR004827">
    <property type="entry name" value="bZIP"/>
</dbReference>
<protein>
    <submittedName>
        <fullName evidence="6">Transcription factor MafK</fullName>
    </submittedName>
</protein>
<reference evidence="6" key="1">
    <citation type="journal article" date="2013" name="Genome Biol. Evol.">
        <title>Punctuated emergences of genetic and phenotypic innovations in eumetazoan, bilaterian, euteleostome, and hominidae ancestors.</title>
        <authorList>
            <person name="Wenger Y."/>
            <person name="Galliot B."/>
        </authorList>
    </citation>
    <scope>NUCLEOTIDE SEQUENCE</scope>
    <source>
        <tissue evidence="6">Whole animals</tissue>
    </source>
</reference>
<dbReference type="GeneID" id="100199133"/>
<feature type="domain" description="BZIP" evidence="5">
    <location>
        <begin position="169"/>
        <end position="235"/>
    </location>
</feature>
<dbReference type="GO" id="GO:0000981">
    <property type="term" value="F:DNA-binding transcription factor activity, RNA polymerase II-specific"/>
    <property type="evidence" value="ECO:0007669"/>
    <property type="project" value="TreeGrafter"/>
</dbReference>
<dbReference type="InterPro" id="IPR004826">
    <property type="entry name" value="bZIP_Maf"/>
</dbReference>
<proteinExistence type="evidence at transcript level"/>
<evidence type="ECO:0000256" key="2">
    <source>
        <dbReference type="ARBA" id="ARBA00023125"/>
    </source>
</evidence>
<organism evidence="6">
    <name type="scientific">Hydra vulgaris</name>
    <name type="common">Hydra</name>
    <name type="synonym">Hydra attenuata</name>
    <dbReference type="NCBI Taxonomy" id="6087"/>
    <lineage>
        <taxon>Eukaryota</taxon>
        <taxon>Metazoa</taxon>
        <taxon>Cnidaria</taxon>
        <taxon>Hydrozoa</taxon>
        <taxon>Hydroidolina</taxon>
        <taxon>Anthoathecata</taxon>
        <taxon>Aplanulata</taxon>
        <taxon>Hydridae</taxon>
        <taxon>Hydra</taxon>
    </lineage>
</organism>
<evidence type="ECO:0000313" key="6">
    <source>
        <dbReference type="EMBL" id="CDG71869.1"/>
    </source>
</evidence>
<dbReference type="InterPro" id="IPR008917">
    <property type="entry name" value="TF_DNA-bd_sf"/>
</dbReference>
<dbReference type="PANTHER" id="PTHR10129">
    <property type="entry name" value="TRANSCRIPTION FACTOR MAF"/>
    <property type="match status" value="1"/>
</dbReference>
<gene>
    <name evidence="6" type="primary">MAFK</name>
</gene>
<dbReference type="SMART" id="SM00338">
    <property type="entry name" value="BRLZ"/>
    <property type="match status" value="1"/>
</dbReference>
<dbReference type="InterPro" id="IPR046347">
    <property type="entry name" value="bZIP_sf"/>
</dbReference>
<dbReference type="SUPFAM" id="SSF57959">
    <property type="entry name" value="Leucine zipper domain"/>
    <property type="match status" value="1"/>
</dbReference>
<dbReference type="PANTHER" id="PTHR10129:SF50">
    <property type="entry name" value="BZIP DOMAIN-CONTAINING PROTEIN"/>
    <property type="match status" value="1"/>
</dbReference>
<evidence type="ECO:0000256" key="1">
    <source>
        <dbReference type="ARBA" id="ARBA00023015"/>
    </source>
</evidence>
<dbReference type="GO" id="GO:0000978">
    <property type="term" value="F:RNA polymerase II cis-regulatory region sequence-specific DNA binding"/>
    <property type="evidence" value="ECO:0007669"/>
    <property type="project" value="TreeGrafter"/>
</dbReference>
<sequence>MSSNKNDKQGKVSKAQTLINEIIIAASFQAELNDCFDRSKTNFKKIAKRPFETANQDILHSEAFSPLSKQVKSIDYISKLDNVSDREIIQTIEDEEKLDSPKAYSPAEDLERDYSAINENSSFSNNQTANFVITELKEPLSQQIVLTEEQLAEIPVKDLNSLLRGLPDNEVLKLKQKRRTIKNRGYAQTSRMKRTTQKSLLENEKMTLEEQLEHYARENELLKKERDDALHKLEALKRFSELNGIILTTNEETLTQLTLSIGDLKNENKAVDDI</sequence>
<dbReference type="KEGG" id="hmg:100199133"/>
<dbReference type="SUPFAM" id="SSF47454">
    <property type="entry name" value="A DNA-binding domain in eukaryotic transcription factors"/>
    <property type="match status" value="1"/>
</dbReference>
<dbReference type="Gene3D" id="1.20.5.170">
    <property type="match status" value="1"/>
</dbReference>
<dbReference type="InterPro" id="IPR024874">
    <property type="entry name" value="Transcription_factor_Maf_fam"/>
</dbReference>
<keyword evidence="2" id="KW-0238">DNA-binding</keyword>
<dbReference type="AlphaFoldDB" id="T2MID1"/>
<evidence type="ECO:0000259" key="5">
    <source>
        <dbReference type="SMART" id="SM00338"/>
    </source>
</evidence>
<keyword evidence="4" id="KW-0175">Coiled coil</keyword>
<name>T2MID1_HYDVU</name>
<accession>T2MID1</accession>
<dbReference type="EMBL" id="HAAD01005637">
    <property type="protein sequence ID" value="CDG71869.1"/>
    <property type="molecule type" value="mRNA"/>
</dbReference>
<dbReference type="OrthoDB" id="5974330at2759"/>